<dbReference type="SUPFAM" id="SSF53474">
    <property type="entry name" value="alpha/beta-Hydrolases"/>
    <property type="match status" value="1"/>
</dbReference>
<reference evidence="3 4" key="1">
    <citation type="submission" date="2015-01" db="EMBL/GenBank/DDBJ databases">
        <title>The Genome Sequence of Cladophialophora immunda CBS83496.</title>
        <authorList>
            <consortium name="The Broad Institute Genomics Platform"/>
            <person name="Cuomo C."/>
            <person name="de Hoog S."/>
            <person name="Gorbushina A."/>
            <person name="Stielow B."/>
            <person name="Teixiera M."/>
            <person name="Abouelleil A."/>
            <person name="Chapman S.B."/>
            <person name="Priest M."/>
            <person name="Young S.K."/>
            <person name="Wortman J."/>
            <person name="Nusbaum C."/>
            <person name="Birren B."/>
        </authorList>
    </citation>
    <scope>NUCLEOTIDE SEQUENCE [LARGE SCALE GENOMIC DNA]</scope>
    <source>
        <strain evidence="3 4">CBS 83496</strain>
    </source>
</reference>
<evidence type="ECO:0000259" key="2">
    <source>
        <dbReference type="Pfam" id="PF20434"/>
    </source>
</evidence>
<dbReference type="Pfam" id="PF20434">
    <property type="entry name" value="BD-FAE"/>
    <property type="match status" value="1"/>
</dbReference>
<dbReference type="Proteomes" id="UP000054466">
    <property type="component" value="Unassembled WGS sequence"/>
</dbReference>
<dbReference type="GO" id="GO:0016787">
    <property type="term" value="F:hydrolase activity"/>
    <property type="evidence" value="ECO:0007669"/>
    <property type="project" value="UniProtKB-KW"/>
</dbReference>
<accession>A0A0D1ZBN4</accession>
<evidence type="ECO:0000313" key="4">
    <source>
        <dbReference type="Proteomes" id="UP000054466"/>
    </source>
</evidence>
<evidence type="ECO:0000256" key="1">
    <source>
        <dbReference type="ARBA" id="ARBA00022801"/>
    </source>
</evidence>
<proteinExistence type="predicted"/>
<keyword evidence="1" id="KW-0378">Hydrolase</keyword>
<name>A0A0D1ZBN4_9EURO</name>
<protein>
    <recommendedName>
        <fullName evidence="2">BD-FAE-like domain-containing protein</fullName>
    </recommendedName>
</protein>
<dbReference type="AlphaFoldDB" id="A0A0D1ZBN4"/>
<dbReference type="OrthoDB" id="433474at2759"/>
<sequence length="321" mass="35217">MESLPQLGKAIAQVLLPTYQVYTPLLLRQADTIKSTARQTFSYGKHPRQHLDLYTPSKTTNSKIGKSVLIFLYGGGFVRGDKINPNFPEGLVYANVGHFFAENLGVKVIIPDYRLISHDATFPSGGQDLELVIEWAKEHMGHDASSPTNLFIMGNSAGGVHLATYLFAPDFRGNRQKQFKGDAPALKLSGVIFLAAPFHFDRAIAERAQTLQAYFGNNVRDRSPLGLLRACKKDGSIDDLKAVPAMVLYGGLDPQDEILTPKNDFVKEWIETDAVANELTVLKIEGHNHISPVLALGTGISKEEAWGRQVVEFIIAAASKS</sequence>
<keyword evidence="4" id="KW-1185">Reference proteome</keyword>
<dbReference type="RefSeq" id="XP_016245357.1">
    <property type="nucleotide sequence ID" value="XM_016398166.1"/>
</dbReference>
<dbReference type="InterPro" id="IPR050300">
    <property type="entry name" value="GDXG_lipolytic_enzyme"/>
</dbReference>
<dbReference type="GeneID" id="27349999"/>
<evidence type="ECO:0000313" key="3">
    <source>
        <dbReference type="EMBL" id="KIW25141.1"/>
    </source>
</evidence>
<dbReference type="PANTHER" id="PTHR48081:SF33">
    <property type="entry name" value="KYNURENINE FORMAMIDASE"/>
    <property type="match status" value="1"/>
</dbReference>
<feature type="domain" description="BD-FAE-like" evidence="2">
    <location>
        <begin position="51"/>
        <end position="165"/>
    </location>
</feature>
<dbReference type="VEuPathDB" id="FungiDB:PV07_10805"/>
<dbReference type="InterPro" id="IPR049492">
    <property type="entry name" value="BD-FAE-like_dom"/>
</dbReference>
<dbReference type="PANTHER" id="PTHR48081">
    <property type="entry name" value="AB HYDROLASE SUPERFAMILY PROTEIN C4A8.06C"/>
    <property type="match status" value="1"/>
</dbReference>
<dbReference type="InterPro" id="IPR029058">
    <property type="entry name" value="AB_hydrolase_fold"/>
</dbReference>
<dbReference type="EMBL" id="KN847045">
    <property type="protein sequence ID" value="KIW25141.1"/>
    <property type="molecule type" value="Genomic_DNA"/>
</dbReference>
<dbReference type="STRING" id="569365.A0A0D1ZBN4"/>
<gene>
    <name evidence="3" type="ORF">PV07_10805</name>
</gene>
<dbReference type="HOGENOM" id="CLU_012494_8_1_1"/>
<dbReference type="Gene3D" id="3.40.50.1820">
    <property type="entry name" value="alpha/beta hydrolase"/>
    <property type="match status" value="1"/>
</dbReference>
<organism evidence="3 4">
    <name type="scientific">Cladophialophora immunda</name>
    <dbReference type="NCBI Taxonomy" id="569365"/>
    <lineage>
        <taxon>Eukaryota</taxon>
        <taxon>Fungi</taxon>
        <taxon>Dikarya</taxon>
        <taxon>Ascomycota</taxon>
        <taxon>Pezizomycotina</taxon>
        <taxon>Eurotiomycetes</taxon>
        <taxon>Chaetothyriomycetidae</taxon>
        <taxon>Chaetothyriales</taxon>
        <taxon>Herpotrichiellaceae</taxon>
        <taxon>Cladophialophora</taxon>
    </lineage>
</organism>